<accession>A0A328TVM7</accession>
<dbReference type="GO" id="GO:0000976">
    <property type="term" value="F:transcription cis-regulatory region binding"/>
    <property type="evidence" value="ECO:0007669"/>
    <property type="project" value="TreeGrafter"/>
</dbReference>
<organism evidence="11 12">
    <name type="scientific">Paenibacillus montanisoli</name>
    <dbReference type="NCBI Taxonomy" id="2081970"/>
    <lineage>
        <taxon>Bacteria</taxon>
        <taxon>Bacillati</taxon>
        <taxon>Bacillota</taxon>
        <taxon>Bacilli</taxon>
        <taxon>Bacillales</taxon>
        <taxon>Paenibacillaceae</taxon>
        <taxon>Paenibacillus</taxon>
    </lineage>
</organism>
<dbReference type="AlphaFoldDB" id="A0A328TVM7"/>
<dbReference type="InterPro" id="IPR011006">
    <property type="entry name" value="CheY-like_superfamily"/>
</dbReference>
<dbReference type="CDD" id="cd00383">
    <property type="entry name" value="trans_reg_C"/>
    <property type="match status" value="1"/>
</dbReference>
<evidence type="ECO:0000313" key="11">
    <source>
        <dbReference type="EMBL" id="RAP73692.1"/>
    </source>
</evidence>
<name>A0A328TVM7_9BACL</name>
<keyword evidence="5 8" id="KW-0238">DNA-binding</keyword>
<dbReference type="InterPro" id="IPR036388">
    <property type="entry name" value="WH-like_DNA-bd_sf"/>
</dbReference>
<evidence type="ECO:0000259" key="10">
    <source>
        <dbReference type="PROSITE" id="PS51755"/>
    </source>
</evidence>
<evidence type="ECO:0000256" key="6">
    <source>
        <dbReference type="ARBA" id="ARBA00023163"/>
    </source>
</evidence>
<dbReference type="PANTHER" id="PTHR48111:SF40">
    <property type="entry name" value="PHOSPHATE REGULON TRANSCRIPTIONAL REGULATORY PROTEIN PHOB"/>
    <property type="match status" value="1"/>
</dbReference>
<evidence type="ECO:0000313" key="12">
    <source>
        <dbReference type="Proteomes" id="UP000249260"/>
    </source>
</evidence>
<protein>
    <submittedName>
        <fullName evidence="11">DNA-binding response regulator</fullName>
    </submittedName>
</protein>
<dbReference type="Gene3D" id="6.10.250.690">
    <property type="match status" value="1"/>
</dbReference>
<dbReference type="PROSITE" id="PS51755">
    <property type="entry name" value="OMPR_PHOB"/>
    <property type="match status" value="1"/>
</dbReference>
<dbReference type="InterPro" id="IPR001789">
    <property type="entry name" value="Sig_transdc_resp-reg_receiver"/>
</dbReference>
<evidence type="ECO:0000256" key="7">
    <source>
        <dbReference type="PROSITE-ProRule" id="PRU00169"/>
    </source>
</evidence>
<keyword evidence="4" id="KW-0805">Transcription regulation</keyword>
<feature type="domain" description="Response regulatory" evidence="9">
    <location>
        <begin position="3"/>
        <end position="116"/>
    </location>
</feature>
<dbReference type="SMART" id="SM00862">
    <property type="entry name" value="Trans_reg_C"/>
    <property type="match status" value="1"/>
</dbReference>
<dbReference type="PROSITE" id="PS50110">
    <property type="entry name" value="RESPONSE_REGULATORY"/>
    <property type="match status" value="1"/>
</dbReference>
<dbReference type="Gene3D" id="1.10.10.10">
    <property type="entry name" value="Winged helix-like DNA-binding domain superfamily/Winged helix DNA-binding domain"/>
    <property type="match status" value="1"/>
</dbReference>
<dbReference type="GO" id="GO:0032993">
    <property type="term" value="C:protein-DNA complex"/>
    <property type="evidence" value="ECO:0007669"/>
    <property type="project" value="TreeGrafter"/>
</dbReference>
<dbReference type="InterPro" id="IPR039420">
    <property type="entry name" value="WalR-like"/>
</dbReference>
<feature type="domain" description="OmpR/PhoB-type" evidence="10">
    <location>
        <begin position="132"/>
        <end position="231"/>
    </location>
</feature>
<dbReference type="FunFam" id="3.40.50.2300:FF:000001">
    <property type="entry name" value="DNA-binding response regulator PhoB"/>
    <property type="match status" value="1"/>
</dbReference>
<dbReference type="GO" id="GO:0005829">
    <property type="term" value="C:cytosol"/>
    <property type="evidence" value="ECO:0007669"/>
    <property type="project" value="TreeGrafter"/>
</dbReference>
<dbReference type="SMART" id="SM00448">
    <property type="entry name" value="REC"/>
    <property type="match status" value="1"/>
</dbReference>
<comment type="subcellular location">
    <subcellularLocation>
        <location evidence="1">Cytoplasm</location>
    </subcellularLocation>
</comment>
<feature type="modified residue" description="4-aspartylphosphate" evidence="7">
    <location>
        <position position="52"/>
    </location>
</feature>
<dbReference type="SUPFAM" id="SSF52172">
    <property type="entry name" value="CheY-like"/>
    <property type="match status" value="1"/>
</dbReference>
<evidence type="ECO:0000259" key="9">
    <source>
        <dbReference type="PROSITE" id="PS50110"/>
    </source>
</evidence>
<keyword evidence="3" id="KW-0902">Two-component regulatory system</keyword>
<dbReference type="EMBL" id="QLUW01000006">
    <property type="protein sequence ID" value="RAP73692.1"/>
    <property type="molecule type" value="Genomic_DNA"/>
</dbReference>
<dbReference type="PANTHER" id="PTHR48111">
    <property type="entry name" value="REGULATOR OF RPOS"/>
    <property type="match status" value="1"/>
</dbReference>
<evidence type="ECO:0000256" key="1">
    <source>
        <dbReference type="ARBA" id="ARBA00004496"/>
    </source>
</evidence>
<evidence type="ECO:0000256" key="8">
    <source>
        <dbReference type="PROSITE-ProRule" id="PRU01091"/>
    </source>
</evidence>
<sequence length="231" mass="26193">MSQILIIEDDESIASLVRDYLEINGFSVIVAHDGKEGLKVINERSIDLLILDLTLPGIDGFEICKEIRPFYDIPIIIISAKEGEYDKVRALGLGATDYLVKPFNPGELIARVKAQLSNYARLKANINGSIKTKEVSIRDLKVLPDAKIVYLNGKEVKVTAKEFEILLLLIQHPNQVFSKEQILQHVWGYDTFSDPNTIPVHIKKLREKLEKYSPGDEYIQTKWGLGYRLIT</sequence>
<reference evidence="11 12" key="1">
    <citation type="submission" date="2018-06" db="EMBL/GenBank/DDBJ databases">
        <title>Paenibacillus montanisoli sp. nov., isolated from mountain area soil.</title>
        <authorList>
            <person name="Wu M."/>
        </authorList>
    </citation>
    <scope>NUCLEOTIDE SEQUENCE [LARGE SCALE GENOMIC DNA]</scope>
    <source>
        <strain evidence="11 12">RA17</strain>
    </source>
</reference>
<dbReference type="GO" id="GO:0006355">
    <property type="term" value="P:regulation of DNA-templated transcription"/>
    <property type="evidence" value="ECO:0007669"/>
    <property type="project" value="InterPro"/>
</dbReference>
<evidence type="ECO:0000256" key="5">
    <source>
        <dbReference type="ARBA" id="ARBA00023125"/>
    </source>
</evidence>
<evidence type="ECO:0000256" key="2">
    <source>
        <dbReference type="ARBA" id="ARBA00022553"/>
    </source>
</evidence>
<keyword evidence="12" id="KW-1185">Reference proteome</keyword>
<dbReference type="OrthoDB" id="9790442at2"/>
<dbReference type="FunFam" id="1.10.10.10:FF:000018">
    <property type="entry name" value="DNA-binding response regulator ResD"/>
    <property type="match status" value="1"/>
</dbReference>
<dbReference type="RefSeq" id="WP_112885275.1">
    <property type="nucleotide sequence ID" value="NZ_QLUW01000006.1"/>
</dbReference>
<feature type="DNA-binding region" description="OmpR/PhoB-type" evidence="8">
    <location>
        <begin position="132"/>
        <end position="231"/>
    </location>
</feature>
<dbReference type="Gene3D" id="3.40.50.2300">
    <property type="match status" value="1"/>
</dbReference>
<evidence type="ECO:0000256" key="3">
    <source>
        <dbReference type="ARBA" id="ARBA00023012"/>
    </source>
</evidence>
<keyword evidence="6" id="KW-0804">Transcription</keyword>
<gene>
    <name evidence="11" type="ORF">DL346_25835</name>
</gene>
<dbReference type="Proteomes" id="UP000249260">
    <property type="component" value="Unassembled WGS sequence"/>
</dbReference>
<dbReference type="Pfam" id="PF00072">
    <property type="entry name" value="Response_reg"/>
    <property type="match status" value="1"/>
</dbReference>
<evidence type="ECO:0000256" key="4">
    <source>
        <dbReference type="ARBA" id="ARBA00023015"/>
    </source>
</evidence>
<keyword evidence="2 7" id="KW-0597">Phosphoprotein</keyword>
<comment type="caution">
    <text evidence="11">The sequence shown here is derived from an EMBL/GenBank/DDBJ whole genome shotgun (WGS) entry which is preliminary data.</text>
</comment>
<dbReference type="Pfam" id="PF00486">
    <property type="entry name" value="Trans_reg_C"/>
    <property type="match status" value="1"/>
</dbReference>
<dbReference type="GO" id="GO:0000156">
    <property type="term" value="F:phosphorelay response regulator activity"/>
    <property type="evidence" value="ECO:0007669"/>
    <property type="project" value="TreeGrafter"/>
</dbReference>
<dbReference type="InterPro" id="IPR001867">
    <property type="entry name" value="OmpR/PhoB-type_DNA-bd"/>
</dbReference>
<proteinExistence type="predicted"/>